<dbReference type="AlphaFoldDB" id="A0AAD3TCW6"/>
<evidence type="ECO:0000313" key="3">
    <source>
        <dbReference type="Proteomes" id="UP001279734"/>
    </source>
</evidence>
<evidence type="ECO:0000256" key="1">
    <source>
        <dbReference type="SAM" id="MobiDB-lite"/>
    </source>
</evidence>
<dbReference type="EMBL" id="BSYO01000031">
    <property type="protein sequence ID" value="GMH26481.1"/>
    <property type="molecule type" value="Genomic_DNA"/>
</dbReference>
<feature type="region of interest" description="Disordered" evidence="1">
    <location>
        <begin position="136"/>
        <end position="182"/>
    </location>
</feature>
<accession>A0AAD3TCW6</accession>
<name>A0AAD3TCW6_NEPGR</name>
<gene>
    <name evidence="2" type="ORF">Nepgr_028324</name>
</gene>
<sequence length="182" mass="19720">MPSCSRSAQSDAHSALSPVETSNSAGRLPSDELSIAGGKSEVDNYASSNPRNEHVPLSYSKLCILKENGEWLHPFSAEDRLAALGRSFCHDEVVGSTEVGSSHDGVPADPLGGQPRPCNSIGILRKNIAEMRTKFDNPQDRLDIPPPFSIDGLSSPKDGGSSNYNLQKSKRRKKKRFPIPHI</sequence>
<feature type="compositionally biased region" description="Polar residues" evidence="1">
    <location>
        <begin position="1"/>
        <end position="12"/>
    </location>
</feature>
<evidence type="ECO:0000313" key="2">
    <source>
        <dbReference type="EMBL" id="GMH26481.1"/>
    </source>
</evidence>
<proteinExistence type="predicted"/>
<comment type="caution">
    <text evidence="2">The sequence shown here is derived from an EMBL/GenBank/DDBJ whole genome shotgun (WGS) entry which is preliminary data.</text>
</comment>
<keyword evidence="3" id="KW-1185">Reference proteome</keyword>
<reference evidence="2" key="1">
    <citation type="submission" date="2023-05" db="EMBL/GenBank/DDBJ databases">
        <title>Nepenthes gracilis genome sequencing.</title>
        <authorList>
            <person name="Fukushima K."/>
        </authorList>
    </citation>
    <scope>NUCLEOTIDE SEQUENCE</scope>
    <source>
        <strain evidence="2">SING2019-196</strain>
    </source>
</reference>
<protein>
    <submittedName>
        <fullName evidence="2">Uncharacterized protein</fullName>
    </submittedName>
</protein>
<organism evidence="2 3">
    <name type="scientific">Nepenthes gracilis</name>
    <name type="common">Slender pitcher plant</name>
    <dbReference type="NCBI Taxonomy" id="150966"/>
    <lineage>
        <taxon>Eukaryota</taxon>
        <taxon>Viridiplantae</taxon>
        <taxon>Streptophyta</taxon>
        <taxon>Embryophyta</taxon>
        <taxon>Tracheophyta</taxon>
        <taxon>Spermatophyta</taxon>
        <taxon>Magnoliopsida</taxon>
        <taxon>eudicotyledons</taxon>
        <taxon>Gunneridae</taxon>
        <taxon>Pentapetalae</taxon>
        <taxon>Caryophyllales</taxon>
        <taxon>Nepenthaceae</taxon>
        <taxon>Nepenthes</taxon>
    </lineage>
</organism>
<feature type="region of interest" description="Disordered" evidence="1">
    <location>
        <begin position="1"/>
        <end position="54"/>
    </location>
</feature>
<feature type="compositionally biased region" description="Basic residues" evidence="1">
    <location>
        <begin position="168"/>
        <end position="182"/>
    </location>
</feature>
<dbReference type="Proteomes" id="UP001279734">
    <property type="component" value="Unassembled WGS sequence"/>
</dbReference>
<feature type="region of interest" description="Disordered" evidence="1">
    <location>
        <begin position="96"/>
        <end position="117"/>
    </location>
</feature>